<organism evidence="1 2">
    <name type="scientific">Plasmodiophora brassicae</name>
    <name type="common">Clubroot disease agent</name>
    <dbReference type="NCBI Taxonomy" id="37360"/>
    <lineage>
        <taxon>Eukaryota</taxon>
        <taxon>Sar</taxon>
        <taxon>Rhizaria</taxon>
        <taxon>Endomyxa</taxon>
        <taxon>Phytomyxea</taxon>
        <taxon>Plasmodiophorida</taxon>
        <taxon>Plasmodiophoridae</taxon>
        <taxon>Plasmodiophora</taxon>
    </lineage>
</organism>
<dbReference type="EMBL" id="CDSF01000151">
    <property type="protein sequence ID" value="CEP03594.1"/>
    <property type="molecule type" value="Genomic_DNA"/>
</dbReference>
<evidence type="ECO:0000313" key="2">
    <source>
        <dbReference type="Proteomes" id="UP000039324"/>
    </source>
</evidence>
<name>A0A0G4J897_PLABS</name>
<dbReference type="Proteomes" id="UP000039324">
    <property type="component" value="Unassembled WGS sequence"/>
</dbReference>
<gene>
    <name evidence="1" type="ORF">PBRA_009479</name>
</gene>
<keyword evidence="2" id="KW-1185">Reference proteome</keyword>
<dbReference type="AlphaFoldDB" id="A0A0G4J897"/>
<sequence length="448" mass="49007">MEVVKFAGGGPLFGRDYRVRFRALDSLLVHEVWLPNATIICSHPPYLLACYTSYDAIDDAVCTDSIGGLIPYAIVIGSHPELREAAASGGDARLDSSVGTSFDIDPFPQLSVHGLLNIPDRVLQHISDLFSTAVSFQLLPSSNDISLLLVGHGSDDDVCRARQSTQYPGVIAGAAVVHHIFTFRTAMRGREIASALLQPPAHEGPGRVHTDDNLFPGIRCDGLEGVHVSVGPWIRSSVDNNRVLGLIPTPCLLPAYRGTLRHRLRRLLFRLTASAAAQHRFTGRAISHTCPAGTLRLGTVASVTDDVARVFDTRDSRRYNRFGLTTVEVDPAIAANVTNVVVGPVCGNNTPFRYSSFGTIDDLVEDKVYLIYPESLDVGVIRAKFIGYRFNVPVGERRRNGTFRAYQTYRKLAVLIMSIPNAAVDGGCGTPARRRPIPDLLYKCWKRC</sequence>
<protein>
    <submittedName>
        <fullName evidence="1">Uncharacterized protein</fullName>
    </submittedName>
</protein>
<accession>A0A0G4J897</accession>
<reference evidence="1 2" key="1">
    <citation type="submission" date="2015-02" db="EMBL/GenBank/DDBJ databases">
        <authorList>
            <person name="Chooi Y.-H."/>
        </authorList>
    </citation>
    <scope>NUCLEOTIDE SEQUENCE [LARGE SCALE GENOMIC DNA]</scope>
    <source>
        <strain evidence="1">E3</strain>
    </source>
</reference>
<evidence type="ECO:0000313" key="1">
    <source>
        <dbReference type="EMBL" id="CEP03594.1"/>
    </source>
</evidence>
<proteinExistence type="predicted"/>